<keyword evidence="5" id="KW-0479">Metal-binding</keyword>
<evidence type="ECO:0000256" key="5">
    <source>
        <dbReference type="ARBA" id="ARBA00022723"/>
    </source>
</evidence>
<dbReference type="PROSITE" id="PS00893">
    <property type="entry name" value="NUDIX_BOX"/>
    <property type="match status" value="1"/>
</dbReference>
<dbReference type="AlphaFoldDB" id="A0AAE9ZWA1"/>
<evidence type="ECO:0000256" key="14">
    <source>
        <dbReference type="ARBA" id="ARBA00041592"/>
    </source>
</evidence>
<dbReference type="GO" id="GO:0046872">
    <property type="term" value="F:metal ion binding"/>
    <property type="evidence" value="ECO:0007669"/>
    <property type="project" value="UniProtKB-KW"/>
</dbReference>
<dbReference type="InterPro" id="IPR029119">
    <property type="entry name" value="MutY_C"/>
</dbReference>
<dbReference type="EC" id="3.6.1.55" evidence="12"/>
<comment type="similarity">
    <text evidence="2">Belongs to the Nudix hydrolase family.</text>
</comment>
<dbReference type="RefSeq" id="WP_330929365.1">
    <property type="nucleotide sequence ID" value="NZ_CP119075.1"/>
</dbReference>
<dbReference type="InterPro" id="IPR020476">
    <property type="entry name" value="Nudix_hydrolase"/>
</dbReference>
<dbReference type="Proteomes" id="UP001218638">
    <property type="component" value="Chromosome"/>
</dbReference>
<accession>A0AAE9ZWA1</accession>
<keyword evidence="4" id="KW-0235">DNA replication</keyword>
<comment type="cofactor">
    <cofactor evidence="1">
        <name>Mg(2+)</name>
        <dbReference type="ChEBI" id="CHEBI:18420"/>
    </cofactor>
</comment>
<evidence type="ECO:0000313" key="18">
    <source>
        <dbReference type="EMBL" id="WED65416.1"/>
    </source>
</evidence>
<proteinExistence type="inferred from homology"/>
<sequence>MTTPIQVCCALIERAGRVLIAQRPPGKHLALQWEFPGGKLEPGEDVATALHREIQEELGCDIKITAALSACEHRYDAVTIVLHPRVAHLTAGSSEPHPHEHVALRWVALAEIAEIDLAAADLPVLAAYRDLRKKASQP</sequence>
<dbReference type="GO" id="GO:0008413">
    <property type="term" value="F:8-oxo-7,8-dihydroguanosine triphosphate pyrophosphatase activity"/>
    <property type="evidence" value="ECO:0007669"/>
    <property type="project" value="TreeGrafter"/>
</dbReference>
<comment type="catalytic activity">
    <reaction evidence="11">
        <text>8-oxo-GTP + H2O = 8-oxo-GMP + diphosphate + H(+)</text>
        <dbReference type="Rhea" id="RHEA:67616"/>
        <dbReference type="ChEBI" id="CHEBI:15377"/>
        <dbReference type="ChEBI" id="CHEBI:15378"/>
        <dbReference type="ChEBI" id="CHEBI:33019"/>
        <dbReference type="ChEBI" id="CHEBI:143553"/>
        <dbReference type="ChEBI" id="CHEBI:145694"/>
    </reaction>
</comment>
<dbReference type="InterPro" id="IPR000086">
    <property type="entry name" value="NUDIX_hydrolase_dom"/>
</dbReference>
<dbReference type="PANTHER" id="PTHR47707:SF1">
    <property type="entry name" value="NUDIX HYDROLASE FAMILY PROTEIN"/>
    <property type="match status" value="1"/>
</dbReference>
<evidence type="ECO:0000256" key="10">
    <source>
        <dbReference type="ARBA" id="ARBA00035861"/>
    </source>
</evidence>
<dbReference type="Pfam" id="PF14815">
    <property type="entry name" value="NUDIX_4"/>
    <property type="match status" value="1"/>
</dbReference>
<evidence type="ECO:0000256" key="15">
    <source>
        <dbReference type="ARBA" id="ARBA00041979"/>
    </source>
</evidence>
<name>A0AAE9ZWA1_9BACT</name>
<reference evidence="18" key="1">
    <citation type="submission" date="2023-03" db="EMBL/GenBank/DDBJ databases">
        <title>Lomoglobus Profundus gen. nov., sp. nov., a novel member of the phylum Verrucomicrobia, isolated from deep-marine sediment of South China Sea.</title>
        <authorList>
            <person name="Ahmad T."/>
            <person name="Ishaq S.E."/>
            <person name="Wang F."/>
        </authorList>
    </citation>
    <scope>NUCLEOTIDE SEQUENCE</scope>
    <source>
        <strain evidence="18">LMO-M01</strain>
    </source>
</reference>
<keyword evidence="7" id="KW-0378">Hydrolase</keyword>
<dbReference type="GO" id="GO:0044716">
    <property type="term" value="F:8-oxo-GDP phosphatase activity"/>
    <property type="evidence" value="ECO:0007669"/>
    <property type="project" value="TreeGrafter"/>
</dbReference>
<evidence type="ECO:0000256" key="4">
    <source>
        <dbReference type="ARBA" id="ARBA00022705"/>
    </source>
</evidence>
<comment type="catalytic activity">
    <reaction evidence="10">
        <text>8-oxo-dGTP + H2O = 8-oxo-dGMP + diphosphate + H(+)</text>
        <dbReference type="Rhea" id="RHEA:31575"/>
        <dbReference type="ChEBI" id="CHEBI:15377"/>
        <dbReference type="ChEBI" id="CHEBI:15378"/>
        <dbReference type="ChEBI" id="CHEBI:33019"/>
        <dbReference type="ChEBI" id="CHEBI:63224"/>
        <dbReference type="ChEBI" id="CHEBI:77896"/>
        <dbReference type="EC" id="3.6.1.55"/>
    </reaction>
</comment>
<evidence type="ECO:0000256" key="8">
    <source>
        <dbReference type="ARBA" id="ARBA00022842"/>
    </source>
</evidence>
<evidence type="ECO:0000256" key="1">
    <source>
        <dbReference type="ARBA" id="ARBA00001946"/>
    </source>
</evidence>
<dbReference type="GO" id="GO:0035539">
    <property type="term" value="F:8-oxo-7,8-dihydrodeoxyguanosine triphosphate pyrophosphatase activity"/>
    <property type="evidence" value="ECO:0007669"/>
    <property type="project" value="UniProtKB-EC"/>
</dbReference>
<evidence type="ECO:0000256" key="2">
    <source>
        <dbReference type="ARBA" id="ARBA00005582"/>
    </source>
</evidence>
<keyword evidence="9" id="KW-0234">DNA repair</keyword>
<keyword evidence="3" id="KW-0515">Mutator protein</keyword>
<keyword evidence="8" id="KW-0460">Magnesium</keyword>
<dbReference type="KEGG" id="slom:PXH66_00955"/>
<dbReference type="GO" id="GO:0006281">
    <property type="term" value="P:DNA repair"/>
    <property type="evidence" value="ECO:0007669"/>
    <property type="project" value="UniProtKB-KW"/>
</dbReference>
<dbReference type="GO" id="GO:0044715">
    <property type="term" value="F:8-oxo-dGDP phosphatase activity"/>
    <property type="evidence" value="ECO:0007669"/>
    <property type="project" value="TreeGrafter"/>
</dbReference>
<evidence type="ECO:0000313" key="19">
    <source>
        <dbReference type="Proteomes" id="UP001218638"/>
    </source>
</evidence>
<dbReference type="PRINTS" id="PR00502">
    <property type="entry name" value="NUDIXFAMILY"/>
</dbReference>
<dbReference type="PROSITE" id="PS51462">
    <property type="entry name" value="NUDIX"/>
    <property type="match status" value="1"/>
</dbReference>
<evidence type="ECO:0000256" key="16">
    <source>
        <dbReference type="ARBA" id="ARBA00042798"/>
    </source>
</evidence>
<evidence type="ECO:0000256" key="13">
    <source>
        <dbReference type="ARBA" id="ARBA00040794"/>
    </source>
</evidence>
<evidence type="ECO:0000256" key="11">
    <source>
        <dbReference type="ARBA" id="ARBA00036904"/>
    </source>
</evidence>
<feature type="domain" description="Nudix hydrolase" evidence="17">
    <location>
        <begin position="3"/>
        <end position="130"/>
    </location>
</feature>
<protein>
    <recommendedName>
        <fullName evidence="13">8-oxo-dGTP diphosphatase</fullName>
        <ecNumber evidence="12">3.6.1.55</ecNumber>
    </recommendedName>
    <alternativeName>
        <fullName evidence="16">7,8-dihydro-8-oxoguanine-triphosphatase</fullName>
    </alternativeName>
    <alternativeName>
        <fullName evidence="15">Mutator protein MutT</fullName>
    </alternativeName>
    <alternativeName>
        <fullName evidence="14">dGTP pyrophosphohydrolase</fullName>
    </alternativeName>
</protein>
<evidence type="ECO:0000256" key="3">
    <source>
        <dbReference type="ARBA" id="ARBA00022457"/>
    </source>
</evidence>
<evidence type="ECO:0000259" key="17">
    <source>
        <dbReference type="PROSITE" id="PS51462"/>
    </source>
</evidence>
<keyword evidence="19" id="KW-1185">Reference proteome</keyword>
<evidence type="ECO:0000256" key="7">
    <source>
        <dbReference type="ARBA" id="ARBA00022801"/>
    </source>
</evidence>
<dbReference type="InterPro" id="IPR015797">
    <property type="entry name" value="NUDIX_hydrolase-like_dom_sf"/>
</dbReference>
<dbReference type="CDD" id="cd03425">
    <property type="entry name" value="NUDIX_MutT_NudA_like"/>
    <property type="match status" value="1"/>
</dbReference>
<dbReference type="Gene3D" id="3.90.79.10">
    <property type="entry name" value="Nucleoside Triphosphate Pyrophosphohydrolase"/>
    <property type="match status" value="1"/>
</dbReference>
<evidence type="ECO:0000256" key="12">
    <source>
        <dbReference type="ARBA" id="ARBA00038905"/>
    </source>
</evidence>
<dbReference type="GO" id="GO:0006260">
    <property type="term" value="P:DNA replication"/>
    <property type="evidence" value="ECO:0007669"/>
    <property type="project" value="UniProtKB-KW"/>
</dbReference>
<dbReference type="PANTHER" id="PTHR47707">
    <property type="entry name" value="8-OXO-DGTP DIPHOSPHATASE"/>
    <property type="match status" value="1"/>
</dbReference>
<keyword evidence="6" id="KW-0227">DNA damage</keyword>
<dbReference type="EMBL" id="CP119075">
    <property type="protein sequence ID" value="WED65416.1"/>
    <property type="molecule type" value="Genomic_DNA"/>
</dbReference>
<dbReference type="SUPFAM" id="SSF55811">
    <property type="entry name" value="Nudix"/>
    <property type="match status" value="1"/>
</dbReference>
<organism evidence="18 19">
    <name type="scientific">Synoicihabitans lomoniglobus</name>
    <dbReference type="NCBI Taxonomy" id="2909285"/>
    <lineage>
        <taxon>Bacteria</taxon>
        <taxon>Pseudomonadati</taxon>
        <taxon>Verrucomicrobiota</taxon>
        <taxon>Opitutia</taxon>
        <taxon>Opitutales</taxon>
        <taxon>Opitutaceae</taxon>
        <taxon>Synoicihabitans</taxon>
    </lineage>
</organism>
<evidence type="ECO:0000256" key="9">
    <source>
        <dbReference type="ARBA" id="ARBA00023204"/>
    </source>
</evidence>
<evidence type="ECO:0000256" key="6">
    <source>
        <dbReference type="ARBA" id="ARBA00022763"/>
    </source>
</evidence>
<dbReference type="InterPro" id="IPR020084">
    <property type="entry name" value="NUDIX_hydrolase_CS"/>
</dbReference>
<gene>
    <name evidence="18" type="ORF">PXH66_00955</name>
</gene>
<dbReference type="InterPro" id="IPR047127">
    <property type="entry name" value="MutT-like"/>
</dbReference>